<keyword evidence="2" id="KW-1185">Reference proteome</keyword>
<evidence type="ECO:0000313" key="1">
    <source>
        <dbReference type="EMBL" id="MDQ2588733.1"/>
    </source>
</evidence>
<name>A0ABU0X9B7_9PSEU</name>
<accession>A0ABU0X9B7</accession>
<organism evidence="1 2">
    <name type="scientific">Saccharothrix yanglingensis</name>
    <dbReference type="NCBI Taxonomy" id="659496"/>
    <lineage>
        <taxon>Bacteria</taxon>
        <taxon>Bacillati</taxon>
        <taxon>Actinomycetota</taxon>
        <taxon>Actinomycetes</taxon>
        <taxon>Pseudonocardiales</taxon>
        <taxon>Pseudonocardiaceae</taxon>
        <taxon>Saccharothrix</taxon>
    </lineage>
</organism>
<evidence type="ECO:0000313" key="2">
    <source>
        <dbReference type="Proteomes" id="UP001225605"/>
    </source>
</evidence>
<sequence>MKSREIRIALPPGLPGERCAGVEHAVVSLMGLWDIDDDRVSVVEVDDGAPAPDQPDAGATLW</sequence>
<dbReference type="EMBL" id="NSDM01000021">
    <property type="protein sequence ID" value="MDQ2588733.1"/>
    <property type="molecule type" value="Genomic_DNA"/>
</dbReference>
<dbReference type="Proteomes" id="UP001225605">
    <property type="component" value="Unassembled WGS sequence"/>
</dbReference>
<proteinExistence type="predicted"/>
<protein>
    <submittedName>
        <fullName evidence="1">Uncharacterized protein</fullName>
    </submittedName>
</protein>
<comment type="caution">
    <text evidence="1">The sequence shown here is derived from an EMBL/GenBank/DDBJ whole genome shotgun (WGS) entry which is preliminary data.</text>
</comment>
<gene>
    <name evidence="1" type="ORF">CKY47_33260</name>
</gene>
<reference evidence="1 2" key="1">
    <citation type="submission" date="2017-06" db="EMBL/GenBank/DDBJ databases">
        <title>Cultured bacterium strain Saccharothrix yanglingensis Hhs.015.</title>
        <authorList>
            <person name="Xia Y."/>
        </authorList>
    </citation>
    <scope>NUCLEOTIDE SEQUENCE [LARGE SCALE GENOMIC DNA]</scope>
    <source>
        <strain evidence="1 2">Hhs.015</strain>
    </source>
</reference>
<dbReference type="RefSeq" id="WP_306750388.1">
    <property type="nucleotide sequence ID" value="NZ_NSDM01000021.1"/>
</dbReference>